<evidence type="ECO:0000256" key="2">
    <source>
        <dbReference type="SAM" id="MobiDB-lite"/>
    </source>
</evidence>
<accession>A0AAD7ZUS0</accession>
<feature type="non-terminal residue" evidence="3">
    <location>
        <position position="1"/>
    </location>
</feature>
<comment type="caution">
    <text evidence="3">The sequence shown here is derived from an EMBL/GenBank/DDBJ whole genome shotgun (WGS) entry which is preliminary data.</text>
</comment>
<dbReference type="InterPro" id="IPR007590">
    <property type="entry name" value="Saf4/Yju2"/>
</dbReference>
<keyword evidence="4" id="KW-1185">Reference proteome</keyword>
<dbReference type="Pfam" id="PF04502">
    <property type="entry name" value="Saf4_Yju2"/>
    <property type="match status" value="1"/>
</dbReference>
<dbReference type="AlphaFoldDB" id="A0AAD7ZUS0"/>
<gene>
    <name evidence="3" type="ORF">L9F63_019279</name>
</gene>
<feature type="compositionally biased region" description="Basic and acidic residues" evidence="2">
    <location>
        <begin position="105"/>
        <end position="126"/>
    </location>
</feature>
<comment type="similarity">
    <text evidence="1">Belongs to the CWC16 family.</text>
</comment>
<feature type="non-terminal residue" evidence="3">
    <location>
        <position position="255"/>
    </location>
</feature>
<dbReference type="GO" id="GO:0000398">
    <property type="term" value="P:mRNA splicing, via spliceosome"/>
    <property type="evidence" value="ECO:0007669"/>
    <property type="project" value="InterPro"/>
</dbReference>
<proteinExistence type="inferred from homology"/>
<name>A0AAD7ZUS0_DIPPU</name>
<dbReference type="GO" id="GO:0071014">
    <property type="term" value="C:post-mRNA release spliceosomal complex"/>
    <property type="evidence" value="ECO:0007669"/>
    <property type="project" value="TreeGrafter"/>
</dbReference>
<organism evidence="3 4">
    <name type="scientific">Diploptera punctata</name>
    <name type="common">Pacific beetle cockroach</name>
    <dbReference type="NCBI Taxonomy" id="6984"/>
    <lineage>
        <taxon>Eukaryota</taxon>
        <taxon>Metazoa</taxon>
        <taxon>Ecdysozoa</taxon>
        <taxon>Arthropoda</taxon>
        <taxon>Hexapoda</taxon>
        <taxon>Insecta</taxon>
        <taxon>Pterygota</taxon>
        <taxon>Neoptera</taxon>
        <taxon>Polyneoptera</taxon>
        <taxon>Dictyoptera</taxon>
        <taxon>Blattodea</taxon>
        <taxon>Blaberoidea</taxon>
        <taxon>Blaberidae</taxon>
        <taxon>Diplopterinae</taxon>
        <taxon>Diploptera</taxon>
    </lineage>
</organism>
<evidence type="ECO:0000256" key="1">
    <source>
        <dbReference type="ARBA" id="ARBA00005595"/>
    </source>
</evidence>
<dbReference type="PANTHER" id="PTHR12111">
    <property type="entry name" value="SPLICING FACTOR YJU2"/>
    <property type="match status" value="1"/>
</dbReference>
<sequence>TCEYIVVTGARRQENRWDPTENEQVVPEDKDTSKRLFDDAMFKLEHGNDDQKQARGVQPALARLTERRDKIWHDDYAANSALRQQFRVSSYRVSLKREKRKEKKRASEEKSVNLRSKEKGASEEKSVSLRSKVKVSLYSVHLRRKVKVHLLREKLELCNKDGAHATVVHLDMRGVYGDDCMDRSNVSRCGSEISSAQMATLQPNGLLRTGHIETGKRFQASLKIASNILGKNEGIEIIGPHANTLVSGNYSLEDN</sequence>
<dbReference type="Proteomes" id="UP001233999">
    <property type="component" value="Unassembled WGS sequence"/>
</dbReference>
<dbReference type="PANTHER" id="PTHR12111:SF2">
    <property type="entry name" value="SPLICING FACTOR YJU2B-RELATED"/>
    <property type="match status" value="1"/>
</dbReference>
<protein>
    <submittedName>
        <fullName evidence="3">Uncharacterized protein</fullName>
    </submittedName>
</protein>
<dbReference type="GO" id="GO:0005684">
    <property type="term" value="C:U2-type spliceosomal complex"/>
    <property type="evidence" value="ECO:0007669"/>
    <property type="project" value="TreeGrafter"/>
</dbReference>
<reference evidence="3" key="2">
    <citation type="submission" date="2023-05" db="EMBL/GenBank/DDBJ databases">
        <authorList>
            <person name="Fouks B."/>
        </authorList>
    </citation>
    <scope>NUCLEOTIDE SEQUENCE</scope>
    <source>
        <strain evidence="3">Stay&amp;Tobe</strain>
        <tissue evidence="3">Testes</tissue>
    </source>
</reference>
<evidence type="ECO:0000313" key="4">
    <source>
        <dbReference type="Proteomes" id="UP001233999"/>
    </source>
</evidence>
<dbReference type="EMBL" id="JASPKZ010006468">
    <property type="protein sequence ID" value="KAJ9587199.1"/>
    <property type="molecule type" value="Genomic_DNA"/>
</dbReference>
<evidence type="ECO:0000313" key="3">
    <source>
        <dbReference type="EMBL" id="KAJ9587199.1"/>
    </source>
</evidence>
<reference evidence="3" key="1">
    <citation type="journal article" date="2023" name="IScience">
        <title>Live-bearing cockroach genome reveals convergent evolutionary mechanisms linked to viviparity in insects and beyond.</title>
        <authorList>
            <person name="Fouks B."/>
            <person name="Harrison M.C."/>
            <person name="Mikhailova A.A."/>
            <person name="Marchal E."/>
            <person name="English S."/>
            <person name="Carruthers M."/>
            <person name="Jennings E.C."/>
            <person name="Chiamaka E.L."/>
            <person name="Frigard R.A."/>
            <person name="Pippel M."/>
            <person name="Attardo G.M."/>
            <person name="Benoit J.B."/>
            <person name="Bornberg-Bauer E."/>
            <person name="Tobe S.S."/>
        </authorList>
    </citation>
    <scope>NUCLEOTIDE SEQUENCE</scope>
    <source>
        <strain evidence="3">Stay&amp;Tobe</strain>
    </source>
</reference>
<feature type="region of interest" description="Disordered" evidence="2">
    <location>
        <begin position="98"/>
        <end position="126"/>
    </location>
</feature>